<feature type="chain" id="PRO_5034002443" evidence="1">
    <location>
        <begin position="23"/>
        <end position="560"/>
    </location>
</feature>
<evidence type="ECO:0000313" key="4">
    <source>
        <dbReference type="Proteomes" id="UP000620124"/>
    </source>
</evidence>
<dbReference type="AlphaFoldDB" id="A0A8H7CE52"/>
<evidence type="ECO:0000256" key="1">
    <source>
        <dbReference type="SAM" id="SignalP"/>
    </source>
</evidence>
<feature type="domain" description="Amidase" evidence="2">
    <location>
        <begin position="63"/>
        <end position="525"/>
    </location>
</feature>
<sequence length="560" mass="58870">MADVPRWFSLALILLCTHLAGGFSITSPFGLSVARTPALPDLYEASVPELQAGLDAGLFTSVDLIKAYFARIEEVNINGPGLRAVIELNPSALKEAALLDAERKLTGRRSELHGIPILLKDNIATIAAEGMNTTAGSFSLLGSIVPEDAGVVKRLRKAGAIILGKANLSEWAEFRDNLASGWSGRGGQASNAYFPHADPCGSSSGSGIAASIGLAAVTLGTETDGSITCPTSNNNLAGIKPTVGLTSRAGVIPISAHQDTVGPMTRSLTDAAIVLSVIAGKDPNDNFTLVQPPVVPDFTKALNKNALKGKRIGVPRRVFLNDSITGNDPSINVAYEKALLTIKALGATVVDPADLPSADDFVTSNNETIVLNVDFKVQLNEYFAALLENPSGVRTLADLIKFDDDNPTLEEPAGFEDQSQFIQAEATNGFDAEYFAALMADHDLGSTQGIDFVLKKFNLDALVLPAPGLTTSPAAVVGYPIVTVPLGFFPENVTIGSAGPETVYPAPGVPFGLSFLGTAFSDFELIGFGFAYEQKTQTRLARKAFPAAIPKTQLKDVLGK</sequence>
<dbReference type="PANTHER" id="PTHR42678">
    <property type="entry name" value="AMIDASE"/>
    <property type="match status" value="1"/>
</dbReference>
<dbReference type="Gene3D" id="3.90.1300.10">
    <property type="entry name" value="Amidase signature (AS) domain"/>
    <property type="match status" value="1"/>
</dbReference>
<gene>
    <name evidence="3" type="ORF">MVEN_02384900</name>
</gene>
<dbReference type="EMBL" id="JACAZI010000030">
    <property type="protein sequence ID" value="KAF7333191.1"/>
    <property type="molecule type" value="Genomic_DNA"/>
</dbReference>
<dbReference type="OrthoDB" id="566138at2759"/>
<reference evidence="3" key="1">
    <citation type="submission" date="2020-05" db="EMBL/GenBank/DDBJ databases">
        <title>Mycena genomes resolve the evolution of fungal bioluminescence.</title>
        <authorList>
            <person name="Tsai I.J."/>
        </authorList>
    </citation>
    <scope>NUCLEOTIDE SEQUENCE</scope>
    <source>
        <strain evidence="3">CCC161011</strain>
    </source>
</reference>
<organism evidence="3 4">
    <name type="scientific">Mycena venus</name>
    <dbReference type="NCBI Taxonomy" id="2733690"/>
    <lineage>
        <taxon>Eukaryota</taxon>
        <taxon>Fungi</taxon>
        <taxon>Dikarya</taxon>
        <taxon>Basidiomycota</taxon>
        <taxon>Agaricomycotina</taxon>
        <taxon>Agaricomycetes</taxon>
        <taxon>Agaricomycetidae</taxon>
        <taxon>Agaricales</taxon>
        <taxon>Marasmiineae</taxon>
        <taxon>Mycenaceae</taxon>
        <taxon>Mycena</taxon>
    </lineage>
</organism>
<protein>
    <submittedName>
        <fullName evidence="3">Amidase domain-containing protein</fullName>
    </submittedName>
</protein>
<proteinExistence type="predicted"/>
<name>A0A8H7CE52_9AGAR</name>
<evidence type="ECO:0000259" key="2">
    <source>
        <dbReference type="Pfam" id="PF01425"/>
    </source>
</evidence>
<dbReference type="InterPro" id="IPR036928">
    <property type="entry name" value="AS_sf"/>
</dbReference>
<keyword evidence="1" id="KW-0732">Signal</keyword>
<accession>A0A8H7CE52</accession>
<dbReference type="SUPFAM" id="SSF75304">
    <property type="entry name" value="Amidase signature (AS) enzymes"/>
    <property type="match status" value="1"/>
</dbReference>
<dbReference type="InterPro" id="IPR023631">
    <property type="entry name" value="Amidase_dom"/>
</dbReference>
<comment type="caution">
    <text evidence="3">The sequence shown here is derived from an EMBL/GenBank/DDBJ whole genome shotgun (WGS) entry which is preliminary data.</text>
</comment>
<feature type="signal peptide" evidence="1">
    <location>
        <begin position="1"/>
        <end position="22"/>
    </location>
</feature>
<dbReference type="Pfam" id="PF01425">
    <property type="entry name" value="Amidase"/>
    <property type="match status" value="1"/>
</dbReference>
<keyword evidence="4" id="KW-1185">Reference proteome</keyword>
<dbReference type="Proteomes" id="UP000620124">
    <property type="component" value="Unassembled WGS sequence"/>
</dbReference>
<evidence type="ECO:0000313" key="3">
    <source>
        <dbReference type="EMBL" id="KAF7333191.1"/>
    </source>
</evidence>
<dbReference type="PANTHER" id="PTHR42678:SF34">
    <property type="entry name" value="OS04G0183300 PROTEIN"/>
    <property type="match status" value="1"/>
</dbReference>